<dbReference type="CDD" id="cd00082">
    <property type="entry name" value="HisKA"/>
    <property type="match status" value="1"/>
</dbReference>
<comment type="caution">
    <text evidence="7">The sequence shown here is derived from an EMBL/GenBank/DDBJ whole genome shotgun (WGS) entry which is preliminary data.</text>
</comment>
<evidence type="ECO:0000256" key="2">
    <source>
        <dbReference type="ARBA" id="ARBA00012438"/>
    </source>
</evidence>
<dbReference type="PROSITE" id="PS50109">
    <property type="entry name" value="HIS_KIN"/>
    <property type="match status" value="1"/>
</dbReference>
<evidence type="ECO:0000256" key="1">
    <source>
        <dbReference type="ARBA" id="ARBA00000085"/>
    </source>
</evidence>
<keyword evidence="4" id="KW-0175">Coiled coil</keyword>
<dbReference type="SMART" id="SM00388">
    <property type="entry name" value="HisKA"/>
    <property type="match status" value="1"/>
</dbReference>
<dbReference type="EMBL" id="DSVI01000019">
    <property type="protein sequence ID" value="HGT48704.1"/>
    <property type="molecule type" value="Genomic_DNA"/>
</dbReference>
<dbReference type="Pfam" id="PF00512">
    <property type="entry name" value="HisKA"/>
    <property type="match status" value="1"/>
</dbReference>
<dbReference type="SUPFAM" id="SSF55874">
    <property type="entry name" value="ATPase domain of HSP90 chaperone/DNA topoisomerase II/histidine kinase"/>
    <property type="match status" value="1"/>
</dbReference>
<dbReference type="InterPro" id="IPR003661">
    <property type="entry name" value="HisK_dim/P_dom"/>
</dbReference>
<dbReference type="SUPFAM" id="SSF47384">
    <property type="entry name" value="Homodimeric domain of signal transducing histidine kinase"/>
    <property type="match status" value="1"/>
</dbReference>
<dbReference type="InterPro" id="IPR005467">
    <property type="entry name" value="His_kinase_dom"/>
</dbReference>
<gene>
    <name evidence="7" type="ORF">ENS56_11755</name>
</gene>
<feature type="transmembrane region" description="Helical" evidence="5">
    <location>
        <begin position="200"/>
        <end position="222"/>
    </location>
</feature>
<keyword evidence="5" id="KW-1133">Transmembrane helix</keyword>
<dbReference type="Gene3D" id="3.30.565.10">
    <property type="entry name" value="Histidine kinase-like ATPase, C-terminal domain"/>
    <property type="match status" value="1"/>
</dbReference>
<dbReference type="EC" id="2.7.13.3" evidence="2"/>
<dbReference type="PANTHER" id="PTHR43065">
    <property type="entry name" value="SENSOR HISTIDINE KINASE"/>
    <property type="match status" value="1"/>
</dbReference>
<reference evidence="7" key="1">
    <citation type="journal article" date="2020" name="mSystems">
        <title>Genome- and Community-Level Interaction Insights into Carbon Utilization and Element Cycling Functions of Hydrothermarchaeota in Hydrothermal Sediment.</title>
        <authorList>
            <person name="Zhou Z."/>
            <person name="Liu Y."/>
            <person name="Xu W."/>
            <person name="Pan J."/>
            <person name="Luo Z.H."/>
            <person name="Li M."/>
        </authorList>
    </citation>
    <scope>NUCLEOTIDE SEQUENCE [LARGE SCALE GENOMIC DNA]</scope>
    <source>
        <strain evidence="7">SpSt-500</strain>
    </source>
</reference>
<keyword evidence="3" id="KW-0597">Phosphoprotein</keyword>
<dbReference type="InterPro" id="IPR004358">
    <property type="entry name" value="Sig_transdc_His_kin-like_C"/>
</dbReference>
<evidence type="ECO:0000259" key="6">
    <source>
        <dbReference type="PROSITE" id="PS50109"/>
    </source>
</evidence>
<comment type="catalytic activity">
    <reaction evidence="1">
        <text>ATP + protein L-histidine = ADP + protein N-phospho-L-histidine.</text>
        <dbReference type="EC" id="2.7.13.3"/>
    </reaction>
</comment>
<evidence type="ECO:0000313" key="7">
    <source>
        <dbReference type="EMBL" id="HGT48704.1"/>
    </source>
</evidence>
<dbReference type="Gene3D" id="1.10.287.130">
    <property type="match status" value="1"/>
</dbReference>
<evidence type="ECO:0000256" key="3">
    <source>
        <dbReference type="ARBA" id="ARBA00022553"/>
    </source>
</evidence>
<sequence length="507" mass="57459">MITKLKNDFIVRSTVGALIIVIIASILFFIERFYENKNSEKIIAQSEFHVNNAIERLAGSFHNLYRKDLLLMNQNQMTIEDLDLVDSLLKNISKNELSYFVGVEGGFYLNSSKKFLGFSFPTSPPPQPAYGPPPREYEIILKQIQQTSSQKNNLIKLYEFEPTVFILATKQIEIDGQKVATAYSLMRIEQILPVSFYKKFFPIVLFLSLTGISLAIYISWLLRRRVEQIKNGLNAIIENPNLRLQKQKGILGIISDSINSLLDARDKEQTERIRLEKELQVKEKMASLGNLIAGVTHQIKTPLAIIKSKIQLWQKKIENDKTIKLNGIISKESMQDIVIEIDKLAGLVNKLLLFLKNPVQEFSESSINEIINKVILLLKTEAESKNINIHFIENKNISARIDPSSIEQVIINLLVNAIQASDNNSEIIINTYQISADQIAIEIKDFGVGIDSQIVDKIFDPFFTTKKEGYGLGLSIAYEIVKLHKGSISVFTNEPKGTTFRIILPIS</sequence>
<name>A0A832DMC3_9BACT</name>
<feature type="transmembrane region" description="Helical" evidence="5">
    <location>
        <begin position="9"/>
        <end position="30"/>
    </location>
</feature>
<protein>
    <recommendedName>
        <fullName evidence="2">histidine kinase</fullName>
        <ecNumber evidence="2">2.7.13.3</ecNumber>
    </recommendedName>
</protein>
<dbReference type="Pfam" id="PF02518">
    <property type="entry name" value="HATPase_c"/>
    <property type="match status" value="1"/>
</dbReference>
<keyword evidence="5" id="KW-0812">Transmembrane</keyword>
<dbReference type="InterPro" id="IPR036097">
    <property type="entry name" value="HisK_dim/P_sf"/>
</dbReference>
<feature type="domain" description="Histidine kinase" evidence="6">
    <location>
        <begin position="294"/>
        <end position="507"/>
    </location>
</feature>
<dbReference type="SMART" id="SM00387">
    <property type="entry name" value="HATPase_c"/>
    <property type="match status" value="1"/>
</dbReference>
<dbReference type="InterPro" id="IPR003594">
    <property type="entry name" value="HATPase_dom"/>
</dbReference>
<keyword evidence="5" id="KW-0472">Membrane</keyword>
<evidence type="ECO:0000256" key="4">
    <source>
        <dbReference type="SAM" id="Coils"/>
    </source>
</evidence>
<evidence type="ECO:0000256" key="5">
    <source>
        <dbReference type="SAM" id="Phobius"/>
    </source>
</evidence>
<organism evidence="7">
    <name type="scientific">Ignavibacterium album</name>
    <dbReference type="NCBI Taxonomy" id="591197"/>
    <lineage>
        <taxon>Bacteria</taxon>
        <taxon>Pseudomonadati</taxon>
        <taxon>Ignavibacteriota</taxon>
        <taxon>Ignavibacteria</taxon>
        <taxon>Ignavibacteriales</taxon>
        <taxon>Ignavibacteriaceae</taxon>
        <taxon>Ignavibacterium</taxon>
    </lineage>
</organism>
<dbReference type="InterPro" id="IPR036890">
    <property type="entry name" value="HATPase_C_sf"/>
</dbReference>
<proteinExistence type="predicted"/>
<dbReference type="PRINTS" id="PR00344">
    <property type="entry name" value="BCTRLSENSOR"/>
</dbReference>
<feature type="coiled-coil region" evidence="4">
    <location>
        <begin position="258"/>
        <end position="285"/>
    </location>
</feature>
<accession>A0A832DMC3</accession>
<dbReference type="AlphaFoldDB" id="A0A832DMC3"/>
<dbReference type="GO" id="GO:0000155">
    <property type="term" value="F:phosphorelay sensor kinase activity"/>
    <property type="evidence" value="ECO:0007669"/>
    <property type="project" value="InterPro"/>
</dbReference>